<organism evidence="1 2">
    <name type="scientific">Hypoxylon rubiginosum</name>
    <dbReference type="NCBI Taxonomy" id="110542"/>
    <lineage>
        <taxon>Eukaryota</taxon>
        <taxon>Fungi</taxon>
        <taxon>Dikarya</taxon>
        <taxon>Ascomycota</taxon>
        <taxon>Pezizomycotina</taxon>
        <taxon>Sordariomycetes</taxon>
        <taxon>Xylariomycetidae</taxon>
        <taxon>Xylariales</taxon>
        <taxon>Hypoxylaceae</taxon>
        <taxon>Hypoxylon</taxon>
    </lineage>
</organism>
<reference evidence="1 2" key="1">
    <citation type="journal article" date="2022" name="New Phytol.">
        <title>Ecological generalism drives hyperdiversity of secondary metabolite gene clusters in xylarialean endophytes.</title>
        <authorList>
            <person name="Franco M.E.E."/>
            <person name="Wisecaver J.H."/>
            <person name="Arnold A.E."/>
            <person name="Ju Y.M."/>
            <person name="Slot J.C."/>
            <person name="Ahrendt S."/>
            <person name="Moore L.P."/>
            <person name="Eastman K.E."/>
            <person name="Scott K."/>
            <person name="Konkel Z."/>
            <person name="Mondo S.J."/>
            <person name="Kuo A."/>
            <person name="Hayes R.D."/>
            <person name="Haridas S."/>
            <person name="Andreopoulos B."/>
            <person name="Riley R."/>
            <person name="LaButti K."/>
            <person name="Pangilinan J."/>
            <person name="Lipzen A."/>
            <person name="Amirebrahimi M."/>
            <person name="Yan J."/>
            <person name="Adam C."/>
            <person name="Keymanesh K."/>
            <person name="Ng V."/>
            <person name="Louie K."/>
            <person name="Northen T."/>
            <person name="Drula E."/>
            <person name="Henrissat B."/>
            <person name="Hsieh H.M."/>
            <person name="Youens-Clark K."/>
            <person name="Lutzoni F."/>
            <person name="Miadlikowska J."/>
            <person name="Eastwood D.C."/>
            <person name="Hamelin R.C."/>
            <person name="Grigoriev I.V."/>
            <person name="U'Ren J.M."/>
        </authorList>
    </citation>
    <scope>NUCLEOTIDE SEQUENCE [LARGE SCALE GENOMIC DNA]</scope>
    <source>
        <strain evidence="1 2">CBS 119005</strain>
    </source>
</reference>
<dbReference type="Proteomes" id="UP001497700">
    <property type="component" value="Unassembled WGS sequence"/>
</dbReference>
<keyword evidence="2" id="KW-1185">Reference proteome</keyword>
<protein>
    <submittedName>
        <fullName evidence="1">Uncharacterized protein</fullName>
    </submittedName>
</protein>
<name>A0ACB9YX12_9PEZI</name>
<evidence type="ECO:0000313" key="1">
    <source>
        <dbReference type="EMBL" id="KAI4863899.1"/>
    </source>
</evidence>
<evidence type="ECO:0000313" key="2">
    <source>
        <dbReference type="Proteomes" id="UP001497700"/>
    </source>
</evidence>
<proteinExistence type="predicted"/>
<comment type="caution">
    <text evidence="1">The sequence shown here is derived from an EMBL/GenBank/DDBJ whole genome shotgun (WGS) entry which is preliminary data.</text>
</comment>
<dbReference type="EMBL" id="MU393495">
    <property type="protein sequence ID" value="KAI4863899.1"/>
    <property type="molecule type" value="Genomic_DNA"/>
</dbReference>
<sequence>MFLIPIIIIICMYHTLERTFGGKRKRYLGKIYTNYLGFQRTVRSSWSRQYYHGVFPEARLAGSWVLCCMVILYPCGTVRTRTSRRREQPDKTRQDKRRKRGGITNSADPTTTTLAVNHQYHHTHTSHPKTKKPCDEICRPCMRKLAGLQKRTDALPVSC</sequence>
<accession>A0ACB9YX12</accession>
<gene>
    <name evidence="1" type="ORF">F4820DRAFT_355312</name>
</gene>